<dbReference type="InterPro" id="IPR050922">
    <property type="entry name" value="LytR/CpsA/Psr_CW_biosynth"/>
</dbReference>
<organism evidence="4 5">
    <name type="scientific">Lancefieldella parvula</name>
    <dbReference type="NCBI Taxonomy" id="1382"/>
    <lineage>
        <taxon>Bacteria</taxon>
        <taxon>Bacillati</taxon>
        <taxon>Actinomycetota</taxon>
        <taxon>Coriobacteriia</taxon>
        <taxon>Coriobacteriales</taxon>
        <taxon>Atopobiaceae</taxon>
        <taxon>Lancefieldella</taxon>
    </lineage>
</organism>
<dbReference type="EMBL" id="JABZGT010000112">
    <property type="protein sequence ID" value="MBF4809101.1"/>
    <property type="molecule type" value="Genomic_DNA"/>
</dbReference>
<name>A0A930VYV4_9ACTN</name>
<dbReference type="Pfam" id="PF03816">
    <property type="entry name" value="LytR_cpsA_psr"/>
    <property type="match status" value="1"/>
</dbReference>
<dbReference type="AlphaFoldDB" id="A0A930VYV4"/>
<comment type="similarity">
    <text evidence="1">Belongs to the LytR/CpsA/Psr (LCP) family.</text>
</comment>
<protein>
    <submittedName>
        <fullName evidence="4">LCP family protein</fullName>
    </submittedName>
</protein>
<feature type="region of interest" description="Disordered" evidence="2">
    <location>
        <begin position="131"/>
        <end position="167"/>
    </location>
</feature>
<evidence type="ECO:0000256" key="2">
    <source>
        <dbReference type="SAM" id="MobiDB-lite"/>
    </source>
</evidence>
<reference evidence="4" key="1">
    <citation type="submission" date="2020-04" db="EMBL/GenBank/DDBJ databases">
        <title>Deep metagenomics examines the oral microbiome during advanced dental caries in children, revealing novel taxa and co-occurrences with host molecules.</title>
        <authorList>
            <person name="Baker J.L."/>
            <person name="Morton J.T."/>
            <person name="Dinis M."/>
            <person name="Alvarez R."/>
            <person name="Tran N.C."/>
            <person name="Knight R."/>
            <person name="Edlund A."/>
        </authorList>
    </citation>
    <scope>NUCLEOTIDE SEQUENCE</scope>
    <source>
        <strain evidence="4">JCVI_22A_bin.2</strain>
    </source>
</reference>
<sequence>FSDVVELYPGVQKLNGAQALFFTRVRYAFADSDYTRMRHQRTFIKAMIAQILNTGDPVAIANTVNSTARMVITDLSVSDIISLGTQMIGMNTDKDIYTAYVPSEGTEIDGQSYVIADEDALAKMMKVIDAGDDPSSLNGQTDAEANAEAAEKSSEESSESSNSSSRQ</sequence>
<feature type="non-terminal residue" evidence="4">
    <location>
        <position position="1"/>
    </location>
</feature>
<dbReference type="InterPro" id="IPR004474">
    <property type="entry name" value="LytR_CpsA_psr"/>
</dbReference>
<feature type="domain" description="Cell envelope-related transcriptional attenuator" evidence="3">
    <location>
        <begin position="5"/>
        <end position="52"/>
    </location>
</feature>
<dbReference type="Gene3D" id="3.40.630.190">
    <property type="entry name" value="LCP protein"/>
    <property type="match status" value="1"/>
</dbReference>
<proteinExistence type="inferred from homology"/>
<accession>A0A930VYV4</accession>
<evidence type="ECO:0000313" key="4">
    <source>
        <dbReference type="EMBL" id="MBF4809101.1"/>
    </source>
</evidence>
<evidence type="ECO:0000256" key="1">
    <source>
        <dbReference type="ARBA" id="ARBA00006068"/>
    </source>
</evidence>
<evidence type="ECO:0000313" key="5">
    <source>
        <dbReference type="Proteomes" id="UP000772566"/>
    </source>
</evidence>
<evidence type="ECO:0000259" key="3">
    <source>
        <dbReference type="Pfam" id="PF03816"/>
    </source>
</evidence>
<comment type="caution">
    <text evidence="4">The sequence shown here is derived from an EMBL/GenBank/DDBJ whole genome shotgun (WGS) entry which is preliminary data.</text>
</comment>
<dbReference type="PANTHER" id="PTHR33392:SF6">
    <property type="entry name" value="POLYISOPRENYL-TEICHOIC ACID--PEPTIDOGLYCAN TEICHOIC ACID TRANSFERASE TAGU"/>
    <property type="match status" value="1"/>
</dbReference>
<dbReference type="Proteomes" id="UP000772566">
    <property type="component" value="Unassembled WGS sequence"/>
</dbReference>
<gene>
    <name evidence="4" type="ORF">HXK23_02585</name>
</gene>
<dbReference type="PANTHER" id="PTHR33392">
    <property type="entry name" value="POLYISOPRENYL-TEICHOIC ACID--PEPTIDOGLYCAN TEICHOIC ACID TRANSFERASE TAGU"/>
    <property type="match status" value="1"/>
</dbReference>